<evidence type="ECO:0000313" key="5">
    <source>
        <dbReference type="Proteomes" id="UP000603940"/>
    </source>
</evidence>
<keyword evidence="5" id="KW-1185">Reference proteome</keyword>
<comment type="cofactor">
    <cofactor evidence="1">
        <name>pyridoxal 5'-phosphate</name>
        <dbReference type="ChEBI" id="CHEBI:597326"/>
    </cofactor>
</comment>
<reference evidence="4 5" key="1">
    <citation type="journal article" date="2009" name="Int. J. Syst. Evol. Microbiol.">
        <title>Transfer of Teichococcus ludipueritiae and Muricoccus roseus to the genus Roseomonas, as Roseomonas ludipueritiae comb. nov. and Roseomonas rosea comb. nov., respectively, and emended description of the genus Roseomonas.</title>
        <authorList>
            <person name="Sanchez-Porro C."/>
            <person name="Gallego V."/>
            <person name="Busse H.J."/>
            <person name="Kampfer P."/>
            <person name="Ventosa A."/>
        </authorList>
    </citation>
    <scope>NUCLEOTIDE SEQUENCE [LARGE SCALE GENOMIC DNA]</scope>
    <source>
        <strain evidence="4 5">DSM 14915</strain>
    </source>
</reference>
<dbReference type="Gene3D" id="3.40.50.1100">
    <property type="match status" value="1"/>
</dbReference>
<keyword evidence="2" id="KW-0663">Pyridoxal phosphate</keyword>
<dbReference type="PANTHER" id="PTHR42937">
    <property type="match status" value="1"/>
</dbReference>
<proteinExistence type="predicted"/>
<feature type="domain" description="Tryptophan synthase beta chain-like PALP" evidence="3">
    <location>
        <begin position="87"/>
        <end position="245"/>
    </location>
</feature>
<protein>
    <submittedName>
        <fullName evidence="4">Pyridoxal-phosphate dependent enzyme</fullName>
    </submittedName>
</protein>
<evidence type="ECO:0000259" key="3">
    <source>
        <dbReference type="Pfam" id="PF00291"/>
    </source>
</evidence>
<sequence>MIAPVPFRLFMNPRHGVPGVVVLPESGFRRASAEIRGWPGRLPRPPVALPELAQAAGLASLHLGQVASPGYAYALSRLLRAELARRNMPAGAPGAVTFACAQGRGDDLAAIASAARRLGVRCMAFVEDGAVPGNDAQVLRGGYEEAMRHAGQQGWLFVSAWAAAGYTEVPRDIMQGDRVAVSEALAALPVAPTHVVVPGGQGGLAAATATQLRALGGATPRLVVAEPAGASPLMGEAEGRPAQAPPGLLAWQELERSAFAFLEAPDALGGVLAAAAEASSRVALGLDATSRLLVLGQDADPAEGSAGQGSQQGGLA</sequence>
<dbReference type="PANTHER" id="PTHR42937:SF1">
    <property type="entry name" value="DIAMINOPROPIONATE AMMONIA-LYASE"/>
    <property type="match status" value="1"/>
</dbReference>
<dbReference type="SUPFAM" id="SSF53686">
    <property type="entry name" value="Tryptophan synthase beta subunit-like PLP-dependent enzymes"/>
    <property type="match status" value="1"/>
</dbReference>
<comment type="caution">
    <text evidence="4">The sequence shown here is derived from an EMBL/GenBank/DDBJ whole genome shotgun (WGS) entry which is preliminary data.</text>
</comment>
<evidence type="ECO:0000256" key="2">
    <source>
        <dbReference type="ARBA" id="ARBA00022898"/>
    </source>
</evidence>
<evidence type="ECO:0000313" key="4">
    <source>
        <dbReference type="EMBL" id="MBC9175500.1"/>
    </source>
</evidence>
<dbReference type="InterPro" id="IPR036052">
    <property type="entry name" value="TrpB-like_PALP_sf"/>
</dbReference>
<dbReference type="Pfam" id="PF00291">
    <property type="entry name" value="PALP"/>
    <property type="match status" value="1"/>
</dbReference>
<organism evidence="4 5">
    <name type="scientific">Pseudoroseomonas ludipueritiae</name>
    <dbReference type="NCBI Taxonomy" id="198093"/>
    <lineage>
        <taxon>Bacteria</taxon>
        <taxon>Pseudomonadati</taxon>
        <taxon>Pseudomonadota</taxon>
        <taxon>Alphaproteobacteria</taxon>
        <taxon>Acetobacterales</taxon>
        <taxon>Acetobacteraceae</taxon>
        <taxon>Pseudoroseomonas</taxon>
    </lineage>
</organism>
<dbReference type="EMBL" id="JACTUZ010000001">
    <property type="protein sequence ID" value="MBC9175500.1"/>
    <property type="molecule type" value="Genomic_DNA"/>
</dbReference>
<gene>
    <name evidence="4" type="ORF">IBL25_00900</name>
</gene>
<evidence type="ECO:0000256" key="1">
    <source>
        <dbReference type="ARBA" id="ARBA00001933"/>
    </source>
</evidence>
<dbReference type="Proteomes" id="UP000603940">
    <property type="component" value="Unassembled WGS sequence"/>
</dbReference>
<dbReference type="InterPro" id="IPR001926">
    <property type="entry name" value="TrpB-like_PALP"/>
</dbReference>
<accession>A0ABR7R1L5</accession>
<name>A0ABR7R1L5_9PROT</name>